<name>A0A6A1UW46_9ROSI</name>
<feature type="region of interest" description="Disordered" evidence="1">
    <location>
        <begin position="31"/>
        <end position="55"/>
    </location>
</feature>
<reference evidence="2 3" key="1">
    <citation type="journal article" date="2019" name="Plant Biotechnol. J.">
        <title>The red bayberry genome and genetic basis of sex determination.</title>
        <authorList>
            <person name="Jia H.M."/>
            <person name="Jia H.J."/>
            <person name="Cai Q.L."/>
            <person name="Wang Y."/>
            <person name="Zhao H.B."/>
            <person name="Yang W.F."/>
            <person name="Wang G.Y."/>
            <person name="Li Y.H."/>
            <person name="Zhan D.L."/>
            <person name="Shen Y.T."/>
            <person name="Niu Q.F."/>
            <person name="Chang L."/>
            <person name="Qiu J."/>
            <person name="Zhao L."/>
            <person name="Xie H.B."/>
            <person name="Fu W.Y."/>
            <person name="Jin J."/>
            <person name="Li X.W."/>
            <person name="Jiao Y."/>
            <person name="Zhou C.C."/>
            <person name="Tu T."/>
            <person name="Chai C.Y."/>
            <person name="Gao J.L."/>
            <person name="Fan L.J."/>
            <person name="van de Weg E."/>
            <person name="Wang J.Y."/>
            <person name="Gao Z.S."/>
        </authorList>
    </citation>
    <scope>NUCLEOTIDE SEQUENCE [LARGE SCALE GENOMIC DNA]</scope>
    <source>
        <tissue evidence="2">Leaves</tissue>
    </source>
</reference>
<sequence length="141" mass="16256">MDAEYRQTSTTSLMHKIKLKTSLCCFSSSVRDHKPLESDDDKQRTPRSPRSWLKSTAQEIPEIREKCANLISRISCRPRRRSRSADFSYDPDSYALNFEDDTRVDEWPLNFSARLAASSLSTVKFADDTVAPRRREICAFS</sequence>
<dbReference type="Proteomes" id="UP000516437">
    <property type="component" value="Chromosome 8"/>
</dbReference>
<dbReference type="PANTHER" id="PTHR33168">
    <property type="entry name" value="STRESS INDUCED PROTEIN-RELATED"/>
    <property type="match status" value="1"/>
</dbReference>
<evidence type="ECO:0000313" key="3">
    <source>
        <dbReference type="Proteomes" id="UP000516437"/>
    </source>
</evidence>
<dbReference type="EMBL" id="RXIC02000026">
    <property type="protein sequence ID" value="KAB1204664.1"/>
    <property type="molecule type" value="Genomic_DNA"/>
</dbReference>
<accession>A0A6A1UW46</accession>
<feature type="compositionally biased region" description="Basic and acidic residues" evidence="1">
    <location>
        <begin position="31"/>
        <end position="44"/>
    </location>
</feature>
<evidence type="ECO:0000313" key="2">
    <source>
        <dbReference type="EMBL" id="KAB1204664.1"/>
    </source>
</evidence>
<organism evidence="2 3">
    <name type="scientific">Morella rubra</name>
    <name type="common">Chinese bayberry</name>
    <dbReference type="NCBI Taxonomy" id="262757"/>
    <lineage>
        <taxon>Eukaryota</taxon>
        <taxon>Viridiplantae</taxon>
        <taxon>Streptophyta</taxon>
        <taxon>Embryophyta</taxon>
        <taxon>Tracheophyta</taxon>
        <taxon>Spermatophyta</taxon>
        <taxon>Magnoliopsida</taxon>
        <taxon>eudicotyledons</taxon>
        <taxon>Gunneridae</taxon>
        <taxon>Pentapetalae</taxon>
        <taxon>rosids</taxon>
        <taxon>fabids</taxon>
        <taxon>Fagales</taxon>
        <taxon>Myricaceae</taxon>
        <taxon>Morella</taxon>
    </lineage>
</organism>
<comment type="caution">
    <text evidence="2">The sequence shown here is derived from an EMBL/GenBank/DDBJ whole genome shotgun (WGS) entry which is preliminary data.</text>
</comment>
<gene>
    <name evidence="2" type="ORF">CJ030_MR8G012736</name>
</gene>
<dbReference type="AlphaFoldDB" id="A0A6A1UW46"/>
<protein>
    <submittedName>
        <fullName evidence="2">Uncharacterized protein</fullName>
    </submittedName>
</protein>
<evidence type="ECO:0000256" key="1">
    <source>
        <dbReference type="SAM" id="MobiDB-lite"/>
    </source>
</evidence>
<proteinExistence type="predicted"/>
<keyword evidence="3" id="KW-1185">Reference proteome</keyword>
<dbReference type="OrthoDB" id="657187at2759"/>